<comment type="similarity">
    <text evidence="9">Belongs to the radical SAM superfamily. Lipoyl synthase family.</text>
</comment>
<evidence type="ECO:0000256" key="3">
    <source>
        <dbReference type="ARBA" id="ARBA00022679"/>
    </source>
</evidence>
<feature type="binding site" evidence="9">
    <location>
        <position position="287"/>
    </location>
    <ligand>
        <name>[4Fe-4S] cluster</name>
        <dbReference type="ChEBI" id="CHEBI:49883"/>
        <label>1</label>
    </ligand>
</feature>
<dbReference type="UniPathway" id="UPA00538">
    <property type="reaction ID" value="UER00593"/>
</dbReference>
<keyword evidence="6 9" id="KW-0408">Iron</keyword>
<dbReference type="InterPro" id="IPR007197">
    <property type="entry name" value="rSAM"/>
</dbReference>
<dbReference type="InterPro" id="IPR003698">
    <property type="entry name" value="Lipoyl_synth"/>
</dbReference>
<evidence type="ECO:0000256" key="5">
    <source>
        <dbReference type="ARBA" id="ARBA00022723"/>
    </source>
</evidence>
<protein>
    <recommendedName>
        <fullName evidence="9">Lipoyl synthase</fullName>
        <ecNumber evidence="9">2.8.1.8</ecNumber>
    </recommendedName>
    <alternativeName>
        <fullName evidence="9">Lip-syn</fullName>
        <shortName evidence="9">LS</shortName>
    </alternativeName>
    <alternativeName>
        <fullName evidence="9">Lipoate synthase</fullName>
    </alternativeName>
    <alternativeName>
        <fullName evidence="9">Lipoic acid synthase</fullName>
    </alternativeName>
    <alternativeName>
        <fullName evidence="9">Sulfur insertion protein LipA</fullName>
    </alternativeName>
</protein>
<dbReference type="SUPFAM" id="SSF102114">
    <property type="entry name" value="Radical SAM enzymes"/>
    <property type="match status" value="1"/>
</dbReference>
<comment type="catalytic activity">
    <reaction evidence="8 9">
        <text>[[Fe-S] cluster scaffold protein carrying a second [4Fe-4S](2+) cluster] + N(6)-octanoyl-L-lysyl-[protein] + 2 oxidized [2Fe-2S]-[ferredoxin] + 2 S-adenosyl-L-methionine + 4 H(+) = [[Fe-S] cluster scaffold protein] + N(6)-[(R)-dihydrolipoyl]-L-lysyl-[protein] + 4 Fe(3+) + 2 hydrogen sulfide + 2 5'-deoxyadenosine + 2 L-methionine + 2 reduced [2Fe-2S]-[ferredoxin]</text>
        <dbReference type="Rhea" id="RHEA:16585"/>
        <dbReference type="Rhea" id="RHEA-COMP:9928"/>
        <dbReference type="Rhea" id="RHEA-COMP:10000"/>
        <dbReference type="Rhea" id="RHEA-COMP:10001"/>
        <dbReference type="Rhea" id="RHEA-COMP:10475"/>
        <dbReference type="Rhea" id="RHEA-COMP:14568"/>
        <dbReference type="Rhea" id="RHEA-COMP:14569"/>
        <dbReference type="ChEBI" id="CHEBI:15378"/>
        <dbReference type="ChEBI" id="CHEBI:17319"/>
        <dbReference type="ChEBI" id="CHEBI:29034"/>
        <dbReference type="ChEBI" id="CHEBI:29919"/>
        <dbReference type="ChEBI" id="CHEBI:33722"/>
        <dbReference type="ChEBI" id="CHEBI:33737"/>
        <dbReference type="ChEBI" id="CHEBI:33738"/>
        <dbReference type="ChEBI" id="CHEBI:57844"/>
        <dbReference type="ChEBI" id="CHEBI:59789"/>
        <dbReference type="ChEBI" id="CHEBI:78809"/>
        <dbReference type="ChEBI" id="CHEBI:83100"/>
        <dbReference type="EC" id="2.8.1.8"/>
    </reaction>
</comment>
<dbReference type="OrthoDB" id="9787898at2"/>
<keyword evidence="5 9" id="KW-0479">Metal-binding</keyword>
<evidence type="ECO:0000256" key="6">
    <source>
        <dbReference type="ARBA" id="ARBA00023004"/>
    </source>
</evidence>
<dbReference type="Proteomes" id="UP000033121">
    <property type="component" value="Unassembled WGS sequence"/>
</dbReference>
<dbReference type="Pfam" id="PF04055">
    <property type="entry name" value="Radical_SAM"/>
    <property type="match status" value="1"/>
</dbReference>
<dbReference type="STRING" id="1220578.FPE01S_05_00360"/>
<evidence type="ECO:0000256" key="9">
    <source>
        <dbReference type="HAMAP-Rule" id="MF_00206"/>
    </source>
</evidence>
<feature type="binding site" evidence="9">
    <location>
        <position position="61"/>
    </location>
    <ligand>
        <name>[4Fe-4S] cluster</name>
        <dbReference type="ChEBI" id="CHEBI:49883"/>
        <label>1</label>
    </ligand>
</feature>
<feature type="binding site" evidence="9">
    <location>
        <position position="83"/>
    </location>
    <ligand>
        <name>[4Fe-4S] cluster</name>
        <dbReference type="ChEBI" id="CHEBI:49883"/>
        <label>2</label>
        <note>4Fe-4S-S-AdoMet</note>
    </ligand>
</feature>
<dbReference type="InterPro" id="IPR031691">
    <property type="entry name" value="LIAS_N"/>
</dbReference>
<dbReference type="InterPro" id="IPR006638">
    <property type="entry name" value="Elp3/MiaA/NifB-like_rSAM"/>
</dbReference>
<dbReference type="GO" id="GO:0051539">
    <property type="term" value="F:4 iron, 4 sulfur cluster binding"/>
    <property type="evidence" value="ECO:0007669"/>
    <property type="project" value="UniProtKB-UniRule"/>
</dbReference>
<evidence type="ECO:0000313" key="12">
    <source>
        <dbReference type="Proteomes" id="UP000033121"/>
    </source>
</evidence>
<sequence length="312" mass="35362">MQELPVVSALQPETEQKIKKPNWLRVKLPTGENFKQVRGLVDTHKLHTICESGNCPNMGECWGAGTATFMILGNICTRSCGFCAVATGRPEPVDWDEPQRVAEAIYLMKVKHAVITSVDRDELKDGGSTIWYNTIKAVKQLNPDTTLETLIPDFRGFKDQIQRVIDAAPEVVSHNIETVERLTKKVRIQAKYWRSMEVLRTLKEGKMRVKSGIMLGLGEAREEVIQTLHNLRDNGVDVVTIGQYLQPTRKHLPVHRFVHPDEFAEYREIGYSIGLDYVESGPLVRSSYHSEKHVIPGYGIGQWKEQKQEQSA</sequence>
<comment type="subcellular location">
    <subcellularLocation>
        <location evidence="9">Cytoplasm</location>
    </subcellularLocation>
</comment>
<feature type="binding site" evidence="9">
    <location>
        <position position="80"/>
    </location>
    <ligand>
        <name>[4Fe-4S] cluster</name>
        <dbReference type="ChEBI" id="CHEBI:49883"/>
        <label>2</label>
        <note>4Fe-4S-S-AdoMet</note>
    </ligand>
</feature>
<dbReference type="InterPro" id="IPR013785">
    <property type="entry name" value="Aldolase_TIM"/>
</dbReference>
<dbReference type="CDD" id="cd01335">
    <property type="entry name" value="Radical_SAM"/>
    <property type="match status" value="1"/>
</dbReference>
<dbReference type="SFLD" id="SFLDS00029">
    <property type="entry name" value="Radical_SAM"/>
    <property type="match status" value="1"/>
</dbReference>
<gene>
    <name evidence="9 11" type="primary">lipA</name>
    <name evidence="11" type="ORF">FPE01S_05_00360</name>
</gene>
<dbReference type="AlphaFoldDB" id="A0A0E9N683"/>
<dbReference type="EC" id="2.8.1.8" evidence="9"/>
<dbReference type="EMBL" id="BBWV01000005">
    <property type="protein sequence ID" value="GAO45339.1"/>
    <property type="molecule type" value="Genomic_DNA"/>
</dbReference>
<keyword evidence="2 9" id="KW-0963">Cytoplasm</keyword>
<dbReference type="FunFam" id="3.20.20.70:FF:000040">
    <property type="entry name" value="Lipoyl synthase"/>
    <property type="match status" value="1"/>
</dbReference>
<proteinExistence type="inferred from homology"/>
<evidence type="ECO:0000256" key="7">
    <source>
        <dbReference type="ARBA" id="ARBA00023014"/>
    </source>
</evidence>
<dbReference type="GO" id="GO:0005737">
    <property type="term" value="C:cytoplasm"/>
    <property type="evidence" value="ECO:0007669"/>
    <property type="project" value="UniProtKB-SubCell"/>
</dbReference>
<dbReference type="GO" id="GO:0009249">
    <property type="term" value="P:protein lipoylation"/>
    <property type="evidence" value="ECO:0007669"/>
    <property type="project" value="UniProtKB-UniRule"/>
</dbReference>
<dbReference type="InterPro" id="IPR058240">
    <property type="entry name" value="rSAM_sf"/>
</dbReference>
<feature type="binding site" evidence="9">
    <location>
        <position position="76"/>
    </location>
    <ligand>
        <name>[4Fe-4S] cluster</name>
        <dbReference type="ChEBI" id="CHEBI:49883"/>
        <label>2</label>
        <note>4Fe-4S-S-AdoMet</note>
    </ligand>
</feature>
<dbReference type="PROSITE" id="PS51918">
    <property type="entry name" value="RADICAL_SAM"/>
    <property type="match status" value="1"/>
</dbReference>
<dbReference type="Gene3D" id="3.20.20.70">
    <property type="entry name" value="Aldolase class I"/>
    <property type="match status" value="1"/>
</dbReference>
<feature type="domain" description="Radical SAM core" evidence="10">
    <location>
        <begin position="62"/>
        <end position="276"/>
    </location>
</feature>
<reference evidence="11 12" key="1">
    <citation type="submission" date="2015-04" db="EMBL/GenBank/DDBJ databases">
        <title>Whole genome shotgun sequence of Flavihumibacter petaseus NBRC 106054.</title>
        <authorList>
            <person name="Miyazawa S."/>
            <person name="Hosoyama A."/>
            <person name="Hashimoto M."/>
            <person name="Noguchi M."/>
            <person name="Tsuchikane K."/>
            <person name="Ohji S."/>
            <person name="Yamazoe A."/>
            <person name="Ichikawa N."/>
            <person name="Kimura A."/>
            <person name="Fujita N."/>
        </authorList>
    </citation>
    <scope>NUCLEOTIDE SEQUENCE [LARGE SCALE GENOMIC DNA]</scope>
    <source>
        <strain evidence="11 12">NBRC 106054</strain>
    </source>
</reference>
<evidence type="ECO:0000256" key="1">
    <source>
        <dbReference type="ARBA" id="ARBA00022485"/>
    </source>
</evidence>
<dbReference type="NCBIfam" id="TIGR00510">
    <property type="entry name" value="lipA"/>
    <property type="match status" value="1"/>
</dbReference>
<feature type="binding site" evidence="9">
    <location>
        <position position="55"/>
    </location>
    <ligand>
        <name>[4Fe-4S] cluster</name>
        <dbReference type="ChEBI" id="CHEBI:49883"/>
        <label>1</label>
    </ligand>
</feature>
<dbReference type="GO" id="GO:0016992">
    <property type="term" value="F:lipoate synthase activity"/>
    <property type="evidence" value="ECO:0007669"/>
    <property type="project" value="UniProtKB-UniRule"/>
</dbReference>
<dbReference type="NCBIfam" id="NF009544">
    <property type="entry name" value="PRK12928.1"/>
    <property type="match status" value="1"/>
</dbReference>
<evidence type="ECO:0000259" key="10">
    <source>
        <dbReference type="PROSITE" id="PS51918"/>
    </source>
</evidence>
<organism evidence="11 12">
    <name type="scientific">Flavihumibacter petaseus NBRC 106054</name>
    <dbReference type="NCBI Taxonomy" id="1220578"/>
    <lineage>
        <taxon>Bacteria</taxon>
        <taxon>Pseudomonadati</taxon>
        <taxon>Bacteroidota</taxon>
        <taxon>Chitinophagia</taxon>
        <taxon>Chitinophagales</taxon>
        <taxon>Chitinophagaceae</taxon>
        <taxon>Flavihumibacter</taxon>
    </lineage>
</organism>
<dbReference type="PANTHER" id="PTHR10949">
    <property type="entry name" value="LIPOYL SYNTHASE"/>
    <property type="match status" value="1"/>
</dbReference>
<keyword evidence="7 9" id="KW-0411">Iron-sulfur</keyword>
<evidence type="ECO:0000256" key="4">
    <source>
        <dbReference type="ARBA" id="ARBA00022691"/>
    </source>
</evidence>
<dbReference type="SMART" id="SM00729">
    <property type="entry name" value="Elp3"/>
    <property type="match status" value="1"/>
</dbReference>
<name>A0A0E9N683_9BACT</name>
<dbReference type="GO" id="GO:0046872">
    <property type="term" value="F:metal ion binding"/>
    <property type="evidence" value="ECO:0007669"/>
    <property type="project" value="UniProtKB-KW"/>
</dbReference>
<keyword evidence="4 9" id="KW-0949">S-adenosyl-L-methionine</keyword>
<keyword evidence="3 9" id="KW-0808">Transferase</keyword>
<dbReference type="PANTHER" id="PTHR10949:SF0">
    <property type="entry name" value="LIPOYL SYNTHASE, MITOCHONDRIAL"/>
    <property type="match status" value="1"/>
</dbReference>
<dbReference type="HAMAP" id="MF_00206">
    <property type="entry name" value="Lipoyl_synth"/>
    <property type="match status" value="1"/>
</dbReference>
<dbReference type="RefSeq" id="WP_046371360.1">
    <property type="nucleotide sequence ID" value="NZ_BBWV01000005.1"/>
</dbReference>
<evidence type="ECO:0000256" key="8">
    <source>
        <dbReference type="ARBA" id="ARBA00047326"/>
    </source>
</evidence>
<comment type="pathway">
    <text evidence="9">Protein modification; protein lipoylation via endogenous pathway; protein N(6)-(lipoyl)lysine from octanoyl-[acyl-carrier-protein]: step 2/2.</text>
</comment>
<comment type="caution">
    <text evidence="11">The sequence shown here is derived from an EMBL/GenBank/DDBJ whole genome shotgun (WGS) entry which is preliminary data.</text>
</comment>
<dbReference type="Pfam" id="PF16881">
    <property type="entry name" value="LIAS_N"/>
    <property type="match status" value="1"/>
</dbReference>
<keyword evidence="1 9" id="KW-0004">4Fe-4S</keyword>
<evidence type="ECO:0000313" key="11">
    <source>
        <dbReference type="EMBL" id="GAO45339.1"/>
    </source>
</evidence>
<accession>A0A0E9N683</accession>
<dbReference type="PIRSF" id="PIRSF005963">
    <property type="entry name" value="Lipoyl_synth"/>
    <property type="match status" value="1"/>
</dbReference>
<feature type="binding site" evidence="9">
    <location>
        <position position="50"/>
    </location>
    <ligand>
        <name>[4Fe-4S] cluster</name>
        <dbReference type="ChEBI" id="CHEBI:49883"/>
        <label>1</label>
    </ligand>
</feature>
<keyword evidence="12" id="KW-1185">Reference proteome</keyword>
<comment type="cofactor">
    <cofactor evidence="9">
        <name>[4Fe-4S] cluster</name>
        <dbReference type="ChEBI" id="CHEBI:49883"/>
    </cofactor>
    <text evidence="9">Binds 2 [4Fe-4S] clusters per subunit. One cluster is coordinated with 3 cysteines and an exchangeable S-adenosyl-L-methionine.</text>
</comment>
<dbReference type="SFLD" id="SFLDG01058">
    <property type="entry name" value="lipoyl_synthase_like"/>
    <property type="match status" value="1"/>
</dbReference>
<dbReference type="NCBIfam" id="NF004019">
    <property type="entry name" value="PRK05481.1"/>
    <property type="match status" value="1"/>
</dbReference>
<comment type="function">
    <text evidence="9">Catalyzes the radical-mediated insertion of two sulfur atoms into the C-6 and C-8 positions of the octanoyl moiety bound to the lipoyl domains of lipoate-dependent enzymes, thereby converting the octanoylated domains into lipoylated derivatives.</text>
</comment>
<evidence type="ECO:0000256" key="2">
    <source>
        <dbReference type="ARBA" id="ARBA00022490"/>
    </source>
</evidence>
<dbReference type="SFLD" id="SFLDF00271">
    <property type="entry name" value="lipoyl_synthase"/>
    <property type="match status" value="1"/>
</dbReference>